<accession>A0A6J6PPD7</accession>
<dbReference type="EMBL" id="CAEZXW010000021">
    <property type="protein sequence ID" value="CAB4698773.1"/>
    <property type="molecule type" value="Genomic_DNA"/>
</dbReference>
<sequence>MKRTRTIGLAASAAFVVLLSSALTNADAATSLSKTLTIGLEDDAAIALSTKNGWILAGTTFESSESSTVFADRALGGSDIWVASLDATLAPTWSHRAGTMQNDIFGGAALDQSGNIWLVGSSQSETVTAAPIVMTTPAPATIGPGNTPITVNPDGVSLTSPLVAAPRPLSQLIIQGVRSDGSALLKTTISFGAKFAVLPTGVVSDNTGLWIAGTILTLESKALRGFYLNCDFALQCKAPIYLGKSGTSIRTTALSAGNLLVAGSTTDVWKGKPAIGKVDALAVVVNVKSGAITQTQRSGNSGTRRSWESGAFVNGEAVLAGTVDYGKKMEIVTTTFSKTGAVVSTRRWLGSPPVALAPRVGGAIALAFAVSPSELKAISPPTKGVGLDALAVSLSASKSGSRTLGLTHVSPRVGDQSLLALAANSTGLLTVSGSGPGLLLLDFYPDSGSGAVKR</sequence>
<evidence type="ECO:0000313" key="1">
    <source>
        <dbReference type="EMBL" id="CAB4698773.1"/>
    </source>
</evidence>
<name>A0A6J6PPD7_9ZZZZ</name>
<organism evidence="1">
    <name type="scientific">freshwater metagenome</name>
    <dbReference type="NCBI Taxonomy" id="449393"/>
    <lineage>
        <taxon>unclassified sequences</taxon>
        <taxon>metagenomes</taxon>
        <taxon>ecological metagenomes</taxon>
    </lineage>
</organism>
<proteinExistence type="predicted"/>
<protein>
    <submittedName>
        <fullName evidence="1">Unannotated protein</fullName>
    </submittedName>
</protein>
<dbReference type="EMBL" id="CAFBMD010000009">
    <property type="protein sequence ID" value="CAB4889792.1"/>
    <property type="molecule type" value="Genomic_DNA"/>
</dbReference>
<evidence type="ECO:0000313" key="2">
    <source>
        <dbReference type="EMBL" id="CAB4889792.1"/>
    </source>
</evidence>
<reference evidence="1" key="1">
    <citation type="submission" date="2020-05" db="EMBL/GenBank/DDBJ databases">
        <authorList>
            <person name="Chiriac C."/>
            <person name="Salcher M."/>
            <person name="Ghai R."/>
            <person name="Kavagutti S V."/>
        </authorList>
    </citation>
    <scope>NUCLEOTIDE SEQUENCE</scope>
</reference>
<dbReference type="AlphaFoldDB" id="A0A6J6PPD7"/>
<gene>
    <name evidence="1" type="ORF">UFOPK2593_00510</name>
    <name evidence="2" type="ORF">UFOPK3492_00248</name>
</gene>